<sequence length="147" mass="16592">MSAAASIRDDTPRCLLNGPGHGTYWKGVLHLRAHPGPAHMVLSVDQVSEDGWITFTALGHGEEIQVRGWSHSADLLRSRLRWLPERQFLTWENDSYTTCISLCLDTPEPCRFPAVPRRPPALQVSPPQRRRLGHGPGRPADEDNRQW</sequence>
<name>A0ACC6QRU3_9ACTN</name>
<proteinExistence type="predicted"/>
<comment type="caution">
    <text evidence="1">The sequence shown here is derived from an EMBL/GenBank/DDBJ whole genome shotgun (WGS) entry which is preliminary data.</text>
</comment>
<gene>
    <name evidence="1" type="ORF">WKI58_31620</name>
</gene>
<dbReference type="Proteomes" id="UP001375539">
    <property type="component" value="Unassembled WGS sequence"/>
</dbReference>
<reference evidence="1" key="1">
    <citation type="submission" date="2024-03" db="EMBL/GenBank/DDBJ databases">
        <title>Novel Streptomyces species of biotechnological and ecological value are a feature of Machair soil.</title>
        <authorList>
            <person name="Prole J.R."/>
            <person name="Goodfellow M."/>
            <person name="Allenby N."/>
            <person name="Ward A.C."/>
        </authorList>
    </citation>
    <scope>NUCLEOTIDE SEQUENCE</scope>
    <source>
        <strain evidence="1">MS1.AVA.4</strain>
    </source>
</reference>
<keyword evidence="2" id="KW-1185">Reference proteome</keyword>
<evidence type="ECO:0000313" key="1">
    <source>
        <dbReference type="EMBL" id="MEJ8661011.1"/>
    </source>
</evidence>
<protein>
    <submittedName>
        <fullName evidence="1">Uncharacterized protein</fullName>
    </submittedName>
</protein>
<evidence type="ECO:0000313" key="2">
    <source>
        <dbReference type="Proteomes" id="UP001375539"/>
    </source>
</evidence>
<dbReference type="EMBL" id="JBBKAI010000002">
    <property type="protein sequence ID" value="MEJ8661011.1"/>
    <property type="molecule type" value="Genomic_DNA"/>
</dbReference>
<accession>A0ACC6QRU3</accession>
<organism evidence="1 2">
    <name type="scientific">Streptomyces pratisoli</name>
    <dbReference type="NCBI Taxonomy" id="3139917"/>
    <lineage>
        <taxon>Bacteria</taxon>
        <taxon>Bacillati</taxon>
        <taxon>Actinomycetota</taxon>
        <taxon>Actinomycetes</taxon>
        <taxon>Kitasatosporales</taxon>
        <taxon>Streptomycetaceae</taxon>
        <taxon>Streptomyces</taxon>
    </lineage>
</organism>